<dbReference type="GO" id="GO:0170057">
    <property type="term" value="F:RNA ligase (GTP) activity"/>
    <property type="evidence" value="ECO:0007669"/>
    <property type="project" value="UniProtKB-EC"/>
</dbReference>
<organism evidence="12 13">
    <name type="scientific">Syntrophotalea carbinolica (strain DSM 2380 / NBRC 103641 / GraBd1)</name>
    <name type="common">Pelobacter carbinolicus</name>
    <dbReference type="NCBI Taxonomy" id="338963"/>
    <lineage>
        <taxon>Bacteria</taxon>
        <taxon>Pseudomonadati</taxon>
        <taxon>Thermodesulfobacteriota</taxon>
        <taxon>Desulfuromonadia</taxon>
        <taxon>Desulfuromonadales</taxon>
        <taxon>Syntrophotaleaceae</taxon>
        <taxon>Syntrophotalea</taxon>
    </lineage>
</organism>
<keyword evidence="7 11" id="KW-0464">Manganese</keyword>
<dbReference type="SUPFAM" id="SSF103365">
    <property type="entry name" value="Hypothetical protein PH1602"/>
    <property type="match status" value="1"/>
</dbReference>
<reference evidence="12 13" key="2">
    <citation type="journal article" date="2012" name="BMC Genomics">
        <title>The genome of Pelobacter carbinolicus reveals surprising metabolic capabilities and physiological features.</title>
        <authorList>
            <person name="Aklujkar M."/>
            <person name="Haveman S.A."/>
            <person name="Didonato R.Jr."/>
            <person name="Chertkov O."/>
            <person name="Han C.S."/>
            <person name="Land M.L."/>
            <person name="Brown P."/>
            <person name="Lovley D.R."/>
        </authorList>
    </citation>
    <scope>NUCLEOTIDE SEQUENCE [LARGE SCALE GENOMIC DNA]</scope>
    <source>
        <strain evidence="13">DSM 2380 / NBRC 103641 / GraBd1</strain>
    </source>
</reference>
<evidence type="ECO:0000256" key="9">
    <source>
        <dbReference type="PIRSR" id="PIRSR601233-1"/>
    </source>
</evidence>
<reference evidence="13" key="1">
    <citation type="submission" date="2005-10" db="EMBL/GenBank/DDBJ databases">
        <title>Complete sequence of Pelobacter carbinolicus DSM 2380.</title>
        <authorList>
            <person name="Copeland A."/>
            <person name="Lucas S."/>
            <person name="Lapidus A."/>
            <person name="Barry K."/>
            <person name="Detter J.C."/>
            <person name="Glavina T."/>
            <person name="Hammon N."/>
            <person name="Israni S."/>
            <person name="Pitluck S."/>
            <person name="Chertkov O."/>
            <person name="Schmutz J."/>
            <person name="Larimer F."/>
            <person name="Land M."/>
            <person name="Kyrpides N."/>
            <person name="Ivanova N."/>
            <person name="Richardson P."/>
        </authorList>
    </citation>
    <scope>NUCLEOTIDE SEQUENCE [LARGE SCALE GENOMIC DNA]</scope>
    <source>
        <strain evidence="13">DSM 2380 / NBRC 103641 / GraBd1</strain>
    </source>
</reference>
<dbReference type="HOGENOM" id="CLU_022279_1_0_7"/>
<keyword evidence="4 10" id="KW-0547">Nucleotide-binding</keyword>
<name>Q3A0N7_SYNC1</name>
<dbReference type="AlphaFoldDB" id="Q3A0N7"/>
<evidence type="ECO:0000256" key="10">
    <source>
        <dbReference type="PIRSR" id="PIRSR601233-2"/>
    </source>
</evidence>
<evidence type="ECO:0000256" key="11">
    <source>
        <dbReference type="PIRSR" id="PIRSR601233-3"/>
    </source>
</evidence>
<dbReference type="OrthoDB" id="9802323at2"/>
<evidence type="ECO:0000313" key="13">
    <source>
        <dbReference type="Proteomes" id="UP000002534"/>
    </source>
</evidence>
<dbReference type="InterPro" id="IPR052915">
    <property type="entry name" value="RtcB-like"/>
</dbReference>
<evidence type="ECO:0000256" key="7">
    <source>
        <dbReference type="ARBA" id="ARBA00023211"/>
    </source>
</evidence>
<dbReference type="GO" id="GO:0003909">
    <property type="term" value="F:DNA ligase activity"/>
    <property type="evidence" value="ECO:0007669"/>
    <property type="project" value="TreeGrafter"/>
</dbReference>
<feature type="binding site" evidence="10">
    <location>
        <begin position="219"/>
        <end position="223"/>
    </location>
    <ligand>
        <name>GMP</name>
        <dbReference type="ChEBI" id="CHEBI:58115"/>
    </ligand>
</feature>
<dbReference type="Pfam" id="PF01139">
    <property type="entry name" value="RtcB"/>
    <property type="match status" value="2"/>
</dbReference>
<proteinExistence type="predicted"/>
<dbReference type="PANTHER" id="PTHR43749">
    <property type="entry name" value="RNA-SPLICING LIGASE RTCB"/>
    <property type="match status" value="1"/>
</dbReference>
<dbReference type="PANTHER" id="PTHR43749:SF2">
    <property type="entry name" value="RNA-SPLICING LIGASE RTCB"/>
    <property type="match status" value="1"/>
</dbReference>
<comment type="catalytic activity">
    <reaction evidence="8">
        <text>a 3'-end 3'-phospho-ribonucleotide-RNA + a 5'-end dephospho-ribonucleoside-RNA + GTP = a ribonucleotidyl-ribonucleotide-RNA + GMP + diphosphate</text>
        <dbReference type="Rhea" id="RHEA:68076"/>
        <dbReference type="Rhea" id="RHEA-COMP:10463"/>
        <dbReference type="Rhea" id="RHEA-COMP:13936"/>
        <dbReference type="Rhea" id="RHEA-COMP:17355"/>
        <dbReference type="ChEBI" id="CHEBI:33019"/>
        <dbReference type="ChEBI" id="CHEBI:37565"/>
        <dbReference type="ChEBI" id="CHEBI:58115"/>
        <dbReference type="ChEBI" id="CHEBI:83062"/>
        <dbReference type="ChEBI" id="CHEBI:138284"/>
        <dbReference type="ChEBI" id="CHEBI:173118"/>
        <dbReference type="EC" id="6.5.1.8"/>
    </reaction>
</comment>
<feature type="binding site" evidence="11">
    <location>
        <position position="330"/>
    </location>
    <ligand>
        <name>Mn(2+)</name>
        <dbReference type="ChEBI" id="CHEBI:29035"/>
        <label>2</label>
    </ligand>
</feature>
<evidence type="ECO:0000313" key="12">
    <source>
        <dbReference type="EMBL" id="ABA90070.1"/>
    </source>
</evidence>
<dbReference type="Gene3D" id="3.90.1860.10">
    <property type="entry name" value="tRNA-splicing ligase RtcB"/>
    <property type="match status" value="1"/>
</dbReference>
<gene>
    <name evidence="12" type="primary">rtcB</name>
    <name evidence="12" type="ordered locus">Pcar_2835</name>
</gene>
<evidence type="ECO:0000256" key="1">
    <source>
        <dbReference type="ARBA" id="ARBA00012726"/>
    </source>
</evidence>
<feature type="binding site" evidence="11">
    <location>
        <position position="247"/>
    </location>
    <ligand>
        <name>Mn(2+)</name>
        <dbReference type="ChEBI" id="CHEBI:29035"/>
        <label>2</label>
    </ligand>
</feature>
<feature type="active site" description="GMP-histidine intermediate" evidence="9">
    <location>
        <position position="386"/>
    </location>
</feature>
<protein>
    <recommendedName>
        <fullName evidence="1">3'-phosphate/5'-hydroxy nucleic acid ligase</fullName>
        <ecNumber evidence="1">6.5.1.8</ecNumber>
    </recommendedName>
</protein>
<dbReference type="EMBL" id="CP000142">
    <property type="protein sequence ID" value="ABA90070.1"/>
    <property type="molecule type" value="Genomic_DNA"/>
</dbReference>
<dbReference type="RefSeq" id="WP_011342616.1">
    <property type="nucleotide sequence ID" value="NC_007498.2"/>
</dbReference>
<dbReference type="KEGG" id="pca:Pcar_2835"/>
<dbReference type="EC" id="6.5.1.8" evidence="1"/>
<dbReference type="Proteomes" id="UP000002534">
    <property type="component" value="Chromosome"/>
</dbReference>
<sequence length="470" mass="51323">MKARELQNLGFPRGEIIQQALTTVAGAAQAGVGKMEIRQTMRTMAEDPETHLNDPHFGDFAALWLVASSNGTCFKEREEPAPWRQWGAGLQQGAIEQMRNACRLPIAVAGALLPDAHQGYGLPIGGVLATRGAVVPYAVGMDIACRMKLTVLDMPVEDLTRRQQCLMRAIEEETRFGVGATFRRRREHGVMDDGWGVTRVTSSLKDKAWGQLGTSGSGNHFVEFGELVLERDELGLAAGTYLALLSHSGSRGSGNAVATHYSGVAQQLHPELPKELRHLAWLDLESGDGQEYWQAMELMGRYAAANHELIHRCIAENLGAQVLLDVENHHNFAWKEMHGEQEVIVHRKGATPAANGMLGIIPGSMATPGYLVRGKGSTASLQSASHGAGRKMSRKAAREQCTWAEARAFLAERGVTLMSAGLDEVPMAYKDIDTVMEAQADLVDILAQFNPRLVKMAGGEDPRIKTRRFR</sequence>
<evidence type="ECO:0000256" key="6">
    <source>
        <dbReference type="ARBA" id="ARBA00023134"/>
    </source>
</evidence>
<keyword evidence="6 10" id="KW-0342">GTP-binding</keyword>
<evidence type="ECO:0000256" key="4">
    <source>
        <dbReference type="ARBA" id="ARBA00022741"/>
    </source>
</evidence>
<keyword evidence="3 11" id="KW-0479">Metal-binding</keyword>
<evidence type="ECO:0000256" key="8">
    <source>
        <dbReference type="ARBA" id="ARBA00047746"/>
    </source>
</evidence>
<evidence type="ECO:0000256" key="3">
    <source>
        <dbReference type="ARBA" id="ARBA00022723"/>
    </source>
</evidence>
<dbReference type="GO" id="GO:0030145">
    <property type="term" value="F:manganese ion binding"/>
    <property type="evidence" value="ECO:0007669"/>
    <property type="project" value="TreeGrafter"/>
</dbReference>
<dbReference type="GO" id="GO:0005525">
    <property type="term" value="F:GTP binding"/>
    <property type="evidence" value="ECO:0007669"/>
    <property type="project" value="UniProtKB-KW"/>
</dbReference>
<dbReference type="InterPro" id="IPR001233">
    <property type="entry name" value="RtcB"/>
</dbReference>
<comment type="cofactor">
    <cofactor evidence="11">
        <name>Mn(2+)</name>
        <dbReference type="ChEBI" id="CHEBI:29035"/>
    </cofactor>
    <text evidence="11">Binds 2 manganese ions per subunit.</text>
</comment>
<keyword evidence="13" id="KW-1185">Reference proteome</keyword>
<feature type="binding site" evidence="11">
    <location>
        <position position="220"/>
    </location>
    <ligand>
        <name>Mn(2+)</name>
        <dbReference type="ChEBI" id="CHEBI:29035"/>
        <label>1</label>
    </ligand>
</feature>
<dbReference type="GO" id="GO:0042245">
    <property type="term" value="P:RNA repair"/>
    <property type="evidence" value="ECO:0007669"/>
    <property type="project" value="UniProtKB-KW"/>
</dbReference>
<dbReference type="GO" id="GO:0006396">
    <property type="term" value="P:RNA processing"/>
    <property type="evidence" value="ECO:0007669"/>
    <property type="project" value="InterPro"/>
</dbReference>
<accession>Q3A0N7</accession>
<dbReference type="InterPro" id="IPR036025">
    <property type="entry name" value="RtcB-like_sf"/>
</dbReference>
<feature type="binding site" evidence="10">
    <location>
        <begin position="330"/>
        <end position="331"/>
    </location>
    <ligand>
        <name>GMP</name>
        <dbReference type="ChEBI" id="CHEBI:58115"/>
    </ligand>
</feature>
<keyword evidence="5" id="KW-0692">RNA repair</keyword>
<feature type="binding site" evidence="10">
    <location>
        <begin position="386"/>
        <end position="389"/>
    </location>
    <ligand>
        <name>GMP</name>
        <dbReference type="ChEBI" id="CHEBI:58115"/>
    </ligand>
</feature>
<feature type="binding site" evidence="10">
    <location>
        <begin position="362"/>
        <end position="365"/>
    </location>
    <ligand>
        <name>GMP</name>
        <dbReference type="ChEBI" id="CHEBI:58115"/>
    </ligand>
</feature>
<evidence type="ECO:0000256" key="2">
    <source>
        <dbReference type="ARBA" id="ARBA00022598"/>
    </source>
</evidence>
<evidence type="ECO:0000256" key="5">
    <source>
        <dbReference type="ARBA" id="ARBA00022800"/>
    </source>
</evidence>
<keyword evidence="2 12" id="KW-0436">Ligase</keyword>
<dbReference type="STRING" id="338963.Pcar_2835"/>
<dbReference type="GO" id="GO:0006281">
    <property type="term" value="P:DNA repair"/>
    <property type="evidence" value="ECO:0007669"/>
    <property type="project" value="TreeGrafter"/>
</dbReference>
<dbReference type="eggNOG" id="COG1690">
    <property type="taxonomic scope" value="Bacteria"/>
</dbReference>
<feature type="binding site" evidence="11">
    <location>
        <position position="142"/>
    </location>
    <ligand>
        <name>Mn(2+)</name>
        <dbReference type="ChEBI" id="CHEBI:29035"/>
        <label>1</label>
    </ligand>
</feature>